<dbReference type="SFLD" id="SFLDG01129">
    <property type="entry name" value="C1.5:_HAD__Beta-PGM__Phosphata"/>
    <property type="match status" value="1"/>
</dbReference>
<proteinExistence type="predicted"/>
<dbReference type="InterPro" id="IPR006439">
    <property type="entry name" value="HAD-SF_hydro_IA"/>
</dbReference>
<dbReference type="PANTHER" id="PTHR12725">
    <property type="entry name" value="HALOACID DEHALOGENASE-LIKE HYDROLASE"/>
    <property type="match status" value="1"/>
</dbReference>
<dbReference type="NCBIfam" id="TIGR01993">
    <property type="entry name" value="Pyr-5-nucltdase"/>
    <property type="match status" value="1"/>
</dbReference>
<dbReference type="SFLD" id="SFLDS00003">
    <property type="entry name" value="Haloacid_Dehalogenase"/>
    <property type="match status" value="1"/>
</dbReference>
<evidence type="ECO:0000313" key="2">
    <source>
        <dbReference type="Proteomes" id="UP001314263"/>
    </source>
</evidence>
<dbReference type="InterPro" id="IPR036412">
    <property type="entry name" value="HAD-like_sf"/>
</dbReference>
<dbReference type="SFLD" id="SFLDG01132">
    <property type="entry name" value="C1.5.3:_5'-Nucleotidase_Like"/>
    <property type="match status" value="1"/>
</dbReference>
<dbReference type="AlphaFoldDB" id="A0AAV1HWU2"/>
<reference evidence="1 2" key="1">
    <citation type="submission" date="2023-10" db="EMBL/GenBank/DDBJ databases">
        <authorList>
            <person name="Maclean D."/>
            <person name="Macfadyen A."/>
        </authorList>
    </citation>
    <scope>NUCLEOTIDE SEQUENCE [LARGE SCALE GENOMIC DNA]</scope>
</reference>
<gene>
    <name evidence="1" type="ORF">CVIRNUC_001510</name>
</gene>
<evidence type="ECO:0000313" key="1">
    <source>
        <dbReference type="EMBL" id="CAK0743957.1"/>
    </source>
</evidence>
<dbReference type="Gene3D" id="3.40.50.1000">
    <property type="entry name" value="HAD superfamily/HAD-like"/>
    <property type="match status" value="1"/>
</dbReference>
<dbReference type="InterPro" id="IPR041492">
    <property type="entry name" value="HAD_2"/>
</dbReference>
<protein>
    <submittedName>
        <fullName evidence="1">Uncharacterized protein</fullName>
    </submittedName>
</protein>
<comment type="caution">
    <text evidence="1">The sequence shown here is derived from an EMBL/GenBank/DDBJ whole genome shotgun (WGS) entry which is preliminary data.</text>
</comment>
<dbReference type="Pfam" id="PF13419">
    <property type="entry name" value="HAD_2"/>
    <property type="match status" value="1"/>
</dbReference>
<dbReference type="InterPro" id="IPR010237">
    <property type="entry name" value="Pyr-5-nucltdase"/>
</dbReference>
<dbReference type="NCBIfam" id="TIGR01509">
    <property type="entry name" value="HAD-SF-IA-v3"/>
    <property type="match status" value="1"/>
</dbReference>
<accession>A0AAV1HWU2</accession>
<name>A0AAV1HWU2_9CHLO</name>
<dbReference type="PANTHER" id="PTHR12725:SF117">
    <property type="entry name" value="HALOACID DEHALOGENASE-LIKE HYDROLASE"/>
    <property type="match status" value="1"/>
</dbReference>
<dbReference type="Proteomes" id="UP001314263">
    <property type="component" value="Unassembled WGS sequence"/>
</dbReference>
<dbReference type="EMBL" id="CAUYUE010000002">
    <property type="protein sequence ID" value="CAK0743957.1"/>
    <property type="molecule type" value="Genomic_DNA"/>
</dbReference>
<dbReference type="SUPFAM" id="SSF56784">
    <property type="entry name" value="HAD-like"/>
    <property type="match status" value="1"/>
</dbReference>
<dbReference type="InterPro" id="IPR023214">
    <property type="entry name" value="HAD_sf"/>
</dbReference>
<organism evidence="1 2">
    <name type="scientific">Coccomyxa viridis</name>
    <dbReference type="NCBI Taxonomy" id="1274662"/>
    <lineage>
        <taxon>Eukaryota</taxon>
        <taxon>Viridiplantae</taxon>
        <taxon>Chlorophyta</taxon>
        <taxon>core chlorophytes</taxon>
        <taxon>Trebouxiophyceae</taxon>
        <taxon>Trebouxiophyceae incertae sedis</taxon>
        <taxon>Coccomyxaceae</taxon>
        <taxon>Coccomyxa</taxon>
    </lineage>
</organism>
<sequence>MTIDNRYAGEEPPIIDCLLFDLDGRLYAIANGYEQHCRDNLWRYMHTHLGVPEGQQEAIWRPLFQQYNQSLRALRAGGFDVQQEEYWDCLRAGAEHYLKPDPQVRALLKSLPQEKWVFTNCNEKHATHALQLLGIEDQFKGVIGADTMGKSCKPEAAAFDAALHRTSSHPRYTAMVEDSVKNLRTAKSLGMTTVLVAGATTHEEAATQSDLDACVDAVVSQLIHKDFQNKVPQLWRHGQVQI</sequence>
<keyword evidence="2" id="KW-1185">Reference proteome</keyword>